<name>A0A6A4LKZ5_9ERIC</name>
<feature type="transmembrane region" description="Helical" evidence="8">
    <location>
        <begin position="418"/>
        <end position="437"/>
    </location>
</feature>
<feature type="region of interest" description="Disordered" evidence="7">
    <location>
        <begin position="1"/>
        <end position="24"/>
    </location>
</feature>
<dbReference type="GO" id="GO:0016020">
    <property type="term" value="C:membrane"/>
    <property type="evidence" value="ECO:0007669"/>
    <property type="project" value="UniProtKB-SubCell"/>
</dbReference>
<dbReference type="Proteomes" id="UP000428333">
    <property type="component" value="Linkage Group LG06"/>
</dbReference>
<dbReference type="SUPFAM" id="SSF103473">
    <property type="entry name" value="MFS general substrate transporter"/>
    <property type="match status" value="1"/>
</dbReference>
<feature type="region of interest" description="Disordered" evidence="7">
    <location>
        <begin position="651"/>
        <end position="697"/>
    </location>
</feature>
<evidence type="ECO:0000256" key="7">
    <source>
        <dbReference type="SAM" id="MobiDB-lite"/>
    </source>
</evidence>
<comment type="similarity">
    <text evidence="2">Belongs to the major facilitator superfamily. Proton-dependent oligopeptide transporter (POT/PTR) (TC 2.A.17) family.</text>
</comment>
<dbReference type="AlphaFoldDB" id="A0A6A4LKZ5"/>
<evidence type="ECO:0000313" key="9">
    <source>
        <dbReference type="EMBL" id="KAE9457001.1"/>
    </source>
</evidence>
<comment type="similarity">
    <text evidence="6">Belongs to the major facilitator superfamily. Phosphate:H(+) symporter (TC 2.A.1.9) family.</text>
</comment>
<feature type="transmembrane region" description="Helical" evidence="8">
    <location>
        <begin position="442"/>
        <end position="463"/>
    </location>
</feature>
<protein>
    <submittedName>
        <fullName evidence="9">Uncharacterized protein</fullName>
    </submittedName>
</protein>
<evidence type="ECO:0000313" key="10">
    <source>
        <dbReference type="Proteomes" id="UP000428333"/>
    </source>
</evidence>
<dbReference type="InterPro" id="IPR036259">
    <property type="entry name" value="MFS_trans_sf"/>
</dbReference>
<evidence type="ECO:0000256" key="5">
    <source>
        <dbReference type="ARBA" id="ARBA00023136"/>
    </source>
</evidence>
<dbReference type="InterPro" id="IPR000109">
    <property type="entry name" value="POT_fam"/>
</dbReference>
<organism evidence="9 10">
    <name type="scientific">Rhododendron williamsianum</name>
    <dbReference type="NCBI Taxonomy" id="262921"/>
    <lineage>
        <taxon>Eukaryota</taxon>
        <taxon>Viridiplantae</taxon>
        <taxon>Streptophyta</taxon>
        <taxon>Embryophyta</taxon>
        <taxon>Tracheophyta</taxon>
        <taxon>Spermatophyta</taxon>
        <taxon>Magnoliopsida</taxon>
        <taxon>eudicotyledons</taxon>
        <taxon>Gunneridae</taxon>
        <taxon>Pentapetalae</taxon>
        <taxon>asterids</taxon>
        <taxon>Ericales</taxon>
        <taxon>Ericaceae</taxon>
        <taxon>Ericoideae</taxon>
        <taxon>Rhodoreae</taxon>
        <taxon>Rhododendron</taxon>
    </lineage>
</organism>
<evidence type="ECO:0000256" key="4">
    <source>
        <dbReference type="ARBA" id="ARBA00022989"/>
    </source>
</evidence>
<feature type="transmembrane region" description="Helical" evidence="8">
    <location>
        <begin position="562"/>
        <end position="581"/>
    </location>
</feature>
<keyword evidence="10" id="KW-1185">Reference proteome</keyword>
<dbReference type="PANTHER" id="PTHR11654">
    <property type="entry name" value="OLIGOPEPTIDE TRANSPORTER-RELATED"/>
    <property type="match status" value="1"/>
</dbReference>
<comment type="subcellular location">
    <subcellularLocation>
        <location evidence="1">Membrane</location>
        <topology evidence="1">Multi-pass membrane protein</topology>
    </subcellularLocation>
</comment>
<keyword evidence="3 8" id="KW-0812">Transmembrane</keyword>
<dbReference type="OrthoDB" id="8904098at2759"/>
<evidence type="ECO:0000256" key="8">
    <source>
        <dbReference type="SAM" id="Phobius"/>
    </source>
</evidence>
<evidence type="ECO:0000256" key="3">
    <source>
        <dbReference type="ARBA" id="ARBA00022692"/>
    </source>
</evidence>
<feature type="transmembrane region" description="Helical" evidence="8">
    <location>
        <begin position="533"/>
        <end position="556"/>
    </location>
</feature>
<dbReference type="GO" id="GO:0022857">
    <property type="term" value="F:transmembrane transporter activity"/>
    <property type="evidence" value="ECO:0007669"/>
    <property type="project" value="InterPro"/>
</dbReference>
<dbReference type="Pfam" id="PF00854">
    <property type="entry name" value="PTR2"/>
    <property type="match status" value="1"/>
</dbReference>
<feature type="compositionally biased region" description="Acidic residues" evidence="7">
    <location>
        <begin position="682"/>
        <end position="697"/>
    </location>
</feature>
<feature type="non-terminal residue" evidence="9">
    <location>
        <position position="1"/>
    </location>
</feature>
<feature type="transmembrane region" description="Helical" evidence="8">
    <location>
        <begin position="492"/>
        <end position="512"/>
    </location>
</feature>
<keyword evidence="5 8" id="KW-0472">Membrane</keyword>
<comment type="caution">
    <text evidence="9">The sequence shown here is derived from an EMBL/GenBank/DDBJ whole genome shotgun (WGS) entry which is preliminary data.</text>
</comment>
<feature type="compositionally biased region" description="Basic and acidic residues" evidence="7">
    <location>
        <begin position="651"/>
        <end position="662"/>
    </location>
</feature>
<sequence length="697" mass="76037">MDGSNDNNSANNNGGNDVNEGNVTDPNQRILEIGQLNGPEGESSNLIQQFARLLNSPESEMAKTLMAMFKTAMAQNQTTQPIVEVPVNVNVHPGQSSGQTNPMNDIPSSQVFDNPAFDAIFTGVNRIPLGNQSYGQNQSFYQSIPTAIPINTGFGNNENNNPNPYNIGIGGQNLNANLSRNDNRSMPNMANVDPNMYGYDPPTFNPNGRRPDYPYGFKKVRNQCYFYIPESEIVKIAQEGLDYDFKKHFTGTEFRDLFDFTSKAIGYEAILLEGELRKNKSLGTYYQDIEGDVEIDVAQRTKRKLHLSASSEENNGHDKGSTIDLPSVLKPSSPKDTPAVHAPSPLKPQVQTSQEGVNSEKVDEPTQLDATQHTVTPSEGIEFAERLAFYSVAVSLVNYLVTEMNQTLPNAATNVTDWIGAGSVLALLGAFLADAYFGRFKIIISFSCFYATGLVLLTLSASIDSLRPTKCPQTALSTPPCISPPATRGQNAFLFLALGLIALGTGGIKACVSSLGADQFDESDKKEARNKHSFFNWFFVALSMGMLLGITLLVYLQQQKGLTWGYAAPSAVMVCCGVVLGSGFRYYRYQKPTGSAFARFFRVMVAAVRNHMRGVEVQEVEAGDQLYEVQTVESDIHARKGTMELGRERKEGDICIGERSDEPGGLVCESDGGGEVGGGGGEESEGEEEEEEEEEEE</sequence>
<reference evidence="9 10" key="1">
    <citation type="journal article" date="2019" name="Genome Biol. Evol.">
        <title>The Rhododendron genome and chromosomal organization provide insight into shared whole-genome duplications across the heath family (Ericaceae).</title>
        <authorList>
            <person name="Soza V.L."/>
            <person name="Lindsley D."/>
            <person name="Waalkes A."/>
            <person name="Ramage E."/>
            <person name="Patwardhan R.P."/>
            <person name="Burton J.N."/>
            <person name="Adey A."/>
            <person name="Kumar A."/>
            <person name="Qiu R."/>
            <person name="Shendure J."/>
            <person name="Hall B."/>
        </authorList>
    </citation>
    <scope>NUCLEOTIDE SEQUENCE [LARGE SCALE GENOMIC DNA]</scope>
    <source>
        <strain evidence="9">RSF 1966-606</strain>
    </source>
</reference>
<dbReference type="EMBL" id="QEFC01001545">
    <property type="protein sequence ID" value="KAE9457001.1"/>
    <property type="molecule type" value="Genomic_DNA"/>
</dbReference>
<gene>
    <name evidence="9" type="ORF">C3L33_11104</name>
</gene>
<accession>A0A6A4LKZ5</accession>
<feature type="region of interest" description="Disordered" evidence="7">
    <location>
        <begin position="306"/>
        <end position="373"/>
    </location>
</feature>
<keyword evidence="4 8" id="KW-1133">Transmembrane helix</keyword>
<evidence type="ECO:0000256" key="2">
    <source>
        <dbReference type="ARBA" id="ARBA00005982"/>
    </source>
</evidence>
<feature type="compositionally biased region" description="Gly residues" evidence="7">
    <location>
        <begin position="671"/>
        <end position="681"/>
    </location>
</feature>
<proteinExistence type="inferred from homology"/>
<evidence type="ECO:0000256" key="1">
    <source>
        <dbReference type="ARBA" id="ARBA00004141"/>
    </source>
</evidence>
<dbReference type="Gene3D" id="1.20.1250.20">
    <property type="entry name" value="MFS general substrate transporter like domains"/>
    <property type="match status" value="1"/>
</dbReference>
<evidence type="ECO:0000256" key="6">
    <source>
        <dbReference type="ARBA" id="ARBA00044504"/>
    </source>
</evidence>